<sequence length="254" mass="29979">MWAMGRRDIQFVAQKGRSSCHYYKKHLQSCLAYCLPKFAQLYMYDGQEAIDHRVNCPRNRDDVDPSIVQTLQDMLERDNCLVGIFKQVRLRFNDAEQIPVRLRLFERRLSDGRFETMPNENDYEFAALAVDNDFANERDIVAEDKRFGLKHISDLHPSFMSLQYPLLFPFGEDGYRTNIKHRNVTASEGRPKNTLDAMMDDFTKNDVFGRVLAVVYTVEFQKRGLPHAHIVLWLQEEIWEERWCATRYIWIIGT</sequence>
<organism evidence="2 3">
    <name type="scientific">Heracleum sosnowskyi</name>
    <dbReference type="NCBI Taxonomy" id="360622"/>
    <lineage>
        <taxon>Eukaryota</taxon>
        <taxon>Viridiplantae</taxon>
        <taxon>Streptophyta</taxon>
        <taxon>Embryophyta</taxon>
        <taxon>Tracheophyta</taxon>
        <taxon>Spermatophyta</taxon>
        <taxon>Magnoliopsida</taxon>
        <taxon>eudicotyledons</taxon>
        <taxon>Gunneridae</taxon>
        <taxon>Pentapetalae</taxon>
        <taxon>asterids</taxon>
        <taxon>campanulids</taxon>
        <taxon>Apiales</taxon>
        <taxon>Apiaceae</taxon>
        <taxon>Apioideae</taxon>
        <taxon>apioid superclade</taxon>
        <taxon>Tordylieae</taxon>
        <taxon>Tordyliinae</taxon>
        <taxon>Heracleum</taxon>
    </lineage>
</organism>
<name>A0AAD8HUB3_9APIA</name>
<dbReference type="InterPro" id="IPR025476">
    <property type="entry name" value="Helitron_helicase-like"/>
</dbReference>
<reference evidence="2" key="2">
    <citation type="submission" date="2023-05" db="EMBL/GenBank/DDBJ databases">
        <authorList>
            <person name="Schelkunov M.I."/>
        </authorList>
    </citation>
    <scope>NUCLEOTIDE SEQUENCE</scope>
    <source>
        <strain evidence="2">Hsosn_3</strain>
        <tissue evidence="2">Leaf</tissue>
    </source>
</reference>
<reference evidence="2" key="1">
    <citation type="submission" date="2023-02" db="EMBL/GenBank/DDBJ databases">
        <title>Genome of toxic invasive species Heracleum sosnowskyi carries increased number of genes despite the absence of recent whole-genome duplications.</title>
        <authorList>
            <person name="Schelkunov M."/>
            <person name="Shtratnikova V."/>
            <person name="Makarenko M."/>
            <person name="Klepikova A."/>
            <person name="Omelchenko D."/>
            <person name="Novikova G."/>
            <person name="Obukhova E."/>
            <person name="Bogdanov V."/>
            <person name="Penin A."/>
            <person name="Logacheva M."/>
        </authorList>
    </citation>
    <scope>NUCLEOTIDE SEQUENCE</scope>
    <source>
        <strain evidence="2">Hsosn_3</strain>
        <tissue evidence="2">Leaf</tissue>
    </source>
</reference>
<keyword evidence="3" id="KW-1185">Reference proteome</keyword>
<evidence type="ECO:0000313" key="2">
    <source>
        <dbReference type="EMBL" id="KAK1373043.1"/>
    </source>
</evidence>
<dbReference type="Pfam" id="PF14214">
    <property type="entry name" value="Helitron_like_N"/>
    <property type="match status" value="1"/>
</dbReference>
<feature type="domain" description="Helitron helicase-like" evidence="1">
    <location>
        <begin position="195"/>
        <end position="232"/>
    </location>
</feature>
<proteinExistence type="predicted"/>
<dbReference type="PANTHER" id="PTHR45786:SF74">
    <property type="entry name" value="ATP-DEPENDENT DNA HELICASE"/>
    <property type="match status" value="1"/>
</dbReference>
<comment type="caution">
    <text evidence="2">The sequence shown here is derived from an EMBL/GenBank/DDBJ whole genome shotgun (WGS) entry which is preliminary data.</text>
</comment>
<accession>A0AAD8HUB3</accession>
<evidence type="ECO:0000259" key="1">
    <source>
        <dbReference type="Pfam" id="PF14214"/>
    </source>
</evidence>
<dbReference type="Proteomes" id="UP001237642">
    <property type="component" value="Unassembled WGS sequence"/>
</dbReference>
<dbReference type="PANTHER" id="PTHR45786">
    <property type="entry name" value="DNA BINDING PROTEIN-LIKE"/>
    <property type="match status" value="1"/>
</dbReference>
<protein>
    <recommendedName>
        <fullName evidence="1">Helitron helicase-like domain-containing protein</fullName>
    </recommendedName>
</protein>
<dbReference type="EMBL" id="JAUIZM010000007">
    <property type="protein sequence ID" value="KAK1373043.1"/>
    <property type="molecule type" value="Genomic_DNA"/>
</dbReference>
<gene>
    <name evidence="2" type="ORF">POM88_029236</name>
</gene>
<dbReference type="AlphaFoldDB" id="A0AAD8HUB3"/>
<evidence type="ECO:0000313" key="3">
    <source>
        <dbReference type="Proteomes" id="UP001237642"/>
    </source>
</evidence>